<dbReference type="InterPro" id="IPR022398">
    <property type="entry name" value="Peptidase_S8_His-AS"/>
</dbReference>
<dbReference type="CDD" id="cd07477">
    <property type="entry name" value="Peptidases_S8_Subtilisin_subset"/>
    <property type="match status" value="1"/>
</dbReference>
<keyword evidence="4 7" id="KW-0378">Hydrolase</keyword>
<keyword evidence="8" id="KW-0732">Signal</keyword>
<evidence type="ECO:0000256" key="5">
    <source>
        <dbReference type="ARBA" id="ARBA00022825"/>
    </source>
</evidence>
<dbReference type="Pfam" id="PF00082">
    <property type="entry name" value="Peptidase_S8"/>
    <property type="match status" value="2"/>
</dbReference>
<comment type="caution">
    <text evidence="11">The sequence shown here is derived from an EMBL/GenBank/DDBJ whole genome shotgun (WGS) entry which is preliminary data.</text>
</comment>
<evidence type="ECO:0000256" key="7">
    <source>
        <dbReference type="PROSITE-ProRule" id="PRU01240"/>
    </source>
</evidence>
<dbReference type="PRINTS" id="PR00723">
    <property type="entry name" value="SUBTILISIN"/>
</dbReference>
<dbReference type="PROSITE" id="PS00138">
    <property type="entry name" value="SUBTILASE_SER"/>
    <property type="match status" value="1"/>
</dbReference>
<dbReference type="EMBL" id="JABBXH010000004">
    <property type="protein sequence ID" value="NMP32413.1"/>
    <property type="molecule type" value="Genomic_DNA"/>
</dbReference>
<keyword evidence="2 7" id="KW-0645">Protease</keyword>
<evidence type="ECO:0000256" key="4">
    <source>
        <dbReference type="ARBA" id="ARBA00022801"/>
    </source>
</evidence>
<dbReference type="SUPFAM" id="SSF52743">
    <property type="entry name" value="Subtilisin-like"/>
    <property type="match status" value="1"/>
</dbReference>
<keyword evidence="5 7" id="KW-0720">Serine protease</keyword>
<gene>
    <name evidence="11" type="ORF">HII17_12650</name>
</gene>
<feature type="domain" description="Peptidase C-terminal archaeal/bacterial" evidence="10">
    <location>
        <begin position="719"/>
        <end position="786"/>
    </location>
</feature>
<dbReference type="InterPro" id="IPR000209">
    <property type="entry name" value="Peptidase_S8/S53_dom"/>
</dbReference>
<dbReference type="InterPro" id="IPR007280">
    <property type="entry name" value="Peptidase_C_arc/bac"/>
</dbReference>
<evidence type="ECO:0000256" key="2">
    <source>
        <dbReference type="ARBA" id="ARBA00022670"/>
    </source>
</evidence>
<evidence type="ECO:0000313" key="12">
    <source>
        <dbReference type="Proteomes" id="UP000568664"/>
    </source>
</evidence>
<keyword evidence="3" id="KW-0479">Metal-binding</keyword>
<dbReference type="InterPro" id="IPR050131">
    <property type="entry name" value="Peptidase_S8_subtilisin-like"/>
</dbReference>
<dbReference type="Pfam" id="PF04151">
    <property type="entry name" value="PPC"/>
    <property type="match status" value="2"/>
</dbReference>
<dbReference type="Gene3D" id="3.40.50.200">
    <property type="entry name" value="Peptidase S8/S53 domain"/>
    <property type="match status" value="1"/>
</dbReference>
<dbReference type="RefSeq" id="WP_169075748.1">
    <property type="nucleotide sequence ID" value="NZ_JABBXH010000004.1"/>
</dbReference>
<dbReference type="Gene3D" id="3.50.30.30">
    <property type="match status" value="1"/>
</dbReference>
<comment type="similarity">
    <text evidence="1 7">Belongs to the peptidase S8 family.</text>
</comment>
<feature type="domain" description="Peptidase S8/S53" evidence="9">
    <location>
        <begin position="495"/>
        <end position="565"/>
    </location>
</feature>
<evidence type="ECO:0000256" key="6">
    <source>
        <dbReference type="PIRSR" id="PIRSR615500-1"/>
    </source>
</evidence>
<evidence type="ECO:0000259" key="9">
    <source>
        <dbReference type="Pfam" id="PF00082"/>
    </source>
</evidence>
<proteinExistence type="inferred from homology"/>
<evidence type="ECO:0000256" key="8">
    <source>
        <dbReference type="SAM" id="SignalP"/>
    </source>
</evidence>
<dbReference type="PROSITE" id="PS51892">
    <property type="entry name" value="SUBTILASE"/>
    <property type="match status" value="1"/>
</dbReference>
<dbReference type="Gene3D" id="2.60.120.380">
    <property type="match status" value="2"/>
</dbReference>
<feature type="signal peptide" evidence="8">
    <location>
        <begin position="1"/>
        <end position="24"/>
    </location>
</feature>
<dbReference type="GO" id="GO:0006508">
    <property type="term" value="P:proteolysis"/>
    <property type="evidence" value="ECO:0007669"/>
    <property type="project" value="UniProtKB-KW"/>
</dbReference>
<sequence length="801" mass="83944">MKNSKFMLSTLALSIVATTSYVNANTFQDEKALERNALNKVVKLKEAAEKAKANTSDFAQWMNDKKQARRDMTDRLIITYVNDKPDFKIFSSEMSKTTGLNLKSVKTLNNGKHIVSIGQEKNIKDLTTLMAKLKKHRSVSSVEPDYKRYFMAQNEPWGIANTQSDLVNDNDAANMTVCIIDSGYQQNNPDLSANNATGTNNSGTGNWYQAGGSHGTHVAGTIAAVNNSEGVVGVMPNTNVNLHIVKVFNAEGWGYTGDLVDAVDTCVNNGAKVVNMSLGGSGSNNTEKNSLQAAADSGVLLIAAAGNDGDATFSYPASYDSVMAVGAVDQNGQHAEFSQYTSQVEIAAPGEAILSTVAGDGRLGYISIGGTTYGNDEVVPQSRYVQSGSSFSINNINGSANGTLGSCTISGSSYSCNDVAGNICLAERNGNQVGSNYPEINPAKACADAGAAGVIVYSNSDRPGLQNPFLVDGNSDVTVPTVSVNRQLGQQLAGQLGSNVSLTVNANQDYAYYNGTSMATPHVAGVAALVWSKNPNCSPTEVRNALKSTAVDLDAAGRDDKTGYGLVQAKSASDSLTGNCGGGTTNPPTGGELVNGVAQNNLSANTSEVLSFTMNVPAGATDLNFDMSGGSGDGDLYVKFGSEPTTSSYDCRPYKNGNTESCSFATPQAGTYYVEVSAYSAFSGVTLTGSFTEGSTGGGATGGSASVSDISVSRREWKYYTIDIPAGMSTLDFTLSGGTGDADMYIKRGAQPTSSSYDCRPYENGNNETCSFSNPIADTWHIGLYGYRAASGMKLDVVYNP</sequence>
<evidence type="ECO:0000256" key="1">
    <source>
        <dbReference type="ARBA" id="ARBA00011073"/>
    </source>
</evidence>
<dbReference type="InterPro" id="IPR036852">
    <property type="entry name" value="Peptidase_S8/S53_dom_sf"/>
</dbReference>
<accession>A0A7Y0LD87</accession>
<keyword evidence="12" id="KW-1185">Reference proteome</keyword>
<feature type="active site" description="Charge relay system" evidence="6 7">
    <location>
        <position position="181"/>
    </location>
</feature>
<dbReference type="InterPro" id="IPR034202">
    <property type="entry name" value="Subtilisin_Carlsberg-like"/>
</dbReference>
<reference evidence="11 12" key="1">
    <citation type="submission" date="2020-04" db="EMBL/GenBank/DDBJ databases">
        <title>Thalassotalea sp. M1531, isolated from the surface of marine red alga.</title>
        <authorList>
            <person name="Pang L."/>
            <person name="Lu D.-C."/>
        </authorList>
    </citation>
    <scope>NUCLEOTIDE SEQUENCE [LARGE SCALE GENOMIC DNA]</scope>
    <source>
        <strain evidence="11 12">M1531</strain>
    </source>
</reference>
<feature type="active site" description="Charge relay system" evidence="6 7">
    <location>
        <position position="517"/>
    </location>
</feature>
<dbReference type="CDD" id="cd04817">
    <property type="entry name" value="PA_VapT_like"/>
    <property type="match status" value="1"/>
</dbReference>
<organism evidence="11 12">
    <name type="scientific">Thalassotalea algicola</name>
    <dbReference type="NCBI Taxonomy" id="2716224"/>
    <lineage>
        <taxon>Bacteria</taxon>
        <taxon>Pseudomonadati</taxon>
        <taxon>Pseudomonadota</taxon>
        <taxon>Gammaproteobacteria</taxon>
        <taxon>Alteromonadales</taxon>
        <taxon>Colwelliaceae</taxon>
        <taxon>Thalassotalea</taxon>
    </lineage>
</organism>
<dbReference type="InterPro" id="IPR015500">
    <property type="entry name" value="Peptidase_S8_subtilisin-rel"/>
</dbReference>
<dbReference type="PROSITE" id="PS00137">
    <property type="entry name" value="SUBTILASE_HIS"/>
    <property type="match status" value="1"/>
</dbReference>
<dbReference type="InterPro" id="IPR023828">
    <property type="entry name" value="Peptidase_S8_Ser-AS"/>
</dbReference>
<dbReference type="Proteomes" id="UP000568664">
    <property type="component" value="Unassembled WGS sequence"/>
</dbReference>
<evidence type="ECO:0000256" key="3">
    <source>
        <dbReference type="ARBA" id="ARBA00022723"/>
    </source>
</evidence>
<feature type="domain" description="Peptidase S8/S53" evidence="9">
    <location>
        <begin position="174"/>
        <end position="426"/>
    </location>
</feature>
<dbReference type="SUPFAM" id="SSF89260">
    <property type="entry name" value="Collagen-binding domain"/>
    <property type="match status" value="1"/>
</dbReference>
<dbReference type="GO" id="GO:0046872">
    <property type="term" value="F:metal ion binding"/>
    <property type="evidence" value="ECO:0007669"/>
    <property type="project" value="UniProtKB-KW"/>
</dbReference>
<feature type="active site" description="Charge relay system" evidence="6 7">
    <location>
        <position position="214"/>
    </location>
</feature>
<dbReference type="PANTHER" id="PTHR43806:SF11">
    <property type="entry name" value="CEREVISIN-RELATED"/>
    <property type="match status" value="1"/>
</dbReference>
<dbReference type="AlphaFoldDB" id="A0A7Y0LD87"/>
<protein>
    <submittedName>
        <fullName evidence="11">S8 family serine peptidase</fullName>
    </submittedName>
</protein>
<dbReference type="GO" id="GO:0004252">
    <property type="term" value="F:serine-type endopeptidase activity"/>
    <property type="evidence" value="ECO:0007669"/>
    <property type="project" value="UniProtKB-UniRule"/>
</dbReference>
<feature type="domain" description="Peptidase C-terminal archaeal/bacterial" evidence="10">
    <location>
        <begin position="609"/>
        <end position="678"/>
    </location>
</feature>
<dbReference type="PANTHER" id="PTHR43806">
    <property type="entry name" value="PEPTIDASE S8"/>
    <property type="match status" value="1"/>
</dbReference>
<dbReference type="GO" id="GO:0005615">
    <property type="term" value="C:extracellular space"/>
    <property type="evidence" value="ECO:0007669"/>
    <property type="project" value="TreeGrafter"/>
</dbReference>
<evidence type="ECO:0000259" key="10">
    <source>
        <dbReference type="Pfam" id="PF04151"/>
    </source>
</evidence>
<feature type="chain" id="PRO_5031553606" evidence="8">
    <location>
        <begin position="25"/>
        <end position="801"/>
    </location>
</feature>
<evidence type="ECO:0000313" key="11">
    <source>
        <dbReference type="EMBL" id="NMP32413.1"/>
    </source>
</evidence>
<name>A0A7Y0LD87_9GAMM</name>